<gene>
    <name evidence="2" type="ORF">F4693_000529</name>
</gene>
<organism evidence="2 3">
    <name type="scientific">Sphingomonas endophytica</name>
    <dbReference type="NCBI Taxonomy" id="869719"/>
    <lineage>
        <taxon>Bacteria</taxon>
        <taxon>Pseudomonadati</taxon>
        <taxon>Pseudomonadota</taxon>
        <taxon>Alphaproteobacteria</taxon>
        <taxon>Sphingomonadales</taxon>
        <taxon>Sphingomonadaceae</taxon>
        <taxon>Sphingomonas</taxon>
    </lineage>
</organism>
<accession>A0A7X0JBW8</accession>
<proteinExistence type="predicted"/>
<feature type="region of interest" description="Disordered" evidence="1">
    <location>
        <begin position="59"/>
        <end position="83"/>
    </location>
</feature>
<dbReference type="AlphaFoldDB" id="A0A7X0JBW8"/>
<dbReference type="EMBL" id="JACHBT010000002">
    <property type="protein sequence ID" value="MBB6503576.1"/>
    <property type="molecule type" value="Genomic_DNA"/>
</dbReference>
<dbReference type="RefSeq" id="WP_184504011.1">
    <property type="nucleotide sequence ID" value="NZ_JACHBT010000002.1"/>
</dbReference>
<evidence type="ECO:0000313" key="2">
    <source>
        <dbReference type="EMBL" id="MBB6503576.1"/>
    </source>
</evidence>
<protein>
    <submittedName>
        <fullName evidence="2">Uncharacterized protein (DUF697 family)</fullName>
    </submittedName>
</protein>
<reference evidence="2 3" key="1">
    <citation type="submission" date="2020-08" db="EMBL/GenBank/DDBJ databases">
        <title>The Agave Microbiome: Exploring the role of microbial communities in plant adaptations to desert environments.</title>
        <authorList>
            <person name="Partida-Martinez L.P."/>
        </authorList>
    </citation>
    <scope>NUCLEOTIDE SEQUENCE [LARGE SCALE GENOMIC DNA]</scope>
    <source>
        <strain evidence="2 3">AS3.13</strain>
    </source>
</reference>
<evidence type="ECO:0000256" key="1">
    <source>
        <dbReference type="SAM" id="MobiDB-lite"/>
    </source>
</evidence>
<name>A0A7X0JBW8_9SPHN</name>
<evidence type="ECO:0000313" key="3">
    <source>
        <dbReference type="Proteomes" id="UP000522313"/>
    </source>
</evidence>
<feature type="compositionally biased region" description="Basic and acidic residues" evidence="1">
    <location>
        <begin position="59"/>
        <end position="81"/>
    </location>
</feature>
<comment type="caution">
    <text evidence="2">The sequence shown here is derived from an EMBL/GenBank/DDBJ whole genome shotgun (WGS) entry which is preliminary data.</text>
</comment>
<reference evidence="2 3" key="2">
    <citation type="submission" date="2020-08" db="EMBL/GenBank/DDBJ databases">
        <authorList>
            <person name="Partida-Martinez L."/>
            <person name="Huntemann M."/>
            <person name="Clum A."/>
            <person name="Wang J."/>
            <person name="Palaniappan K."/>
            <person name="Ritter S."/>
            <person name="Chen I.-M."/>
            <person name="Stamatis D."/>
            <person name="Reddy T."/>
            <person name="O'Malley R."/>
            <person name="Daum C."/>
            <person name="Shapiro N."/>
            <person name="Ivanova N."/>
            <person name="Kyrpides N."/>
            <person name="Woyke T."/>
        </authorList>
    </citation>
    <scope>NUCLEOTIDE SEQUENCE [LARGE SCALE GENOMIC DNA]</scope>
    <source>
        <strain evidence="2 3">AS3.13</strain>
    </source>
</reference>
<sequence>MAKKKKGKLPKEVLGVKVPKELRKAGEKLIEQVQGPAGKQALAAVVGAVATAALTREAAKAAERGEKADGAKPEAAPRTEPGEAFARAAELLVGKIFAPRV</sequence>
<dbReference type="Proteomes" id="UP000522313">
    <property type="component" value="Unassembled WGS sequence"/>
</dbReference>